<dbReference type="Pfam" id="PF00107">
    <property type="entry name" value="ADH_zinc_N"/>
    <property type="match status" value="1"/>
</dbReference>
<dbReference type="InterPro" id="IPR036291">
    <property type="entry name" value="NAD(P)-bd_dom_sf"/>
</dbReference>
<sequence>WGVGDRVCALLAGGGYAELVAVDERHVLPVPDGLDLVEAAGLPEVVATVWSNVVLDAGLAPGETLLVHGGSSGIGTMAIQLATRLGARVAVTAGSPAKLEACRALGAEILIDYREQDFVEALLAATDGRGADVILDAIGGDYIDRDIRALARDGRIMVIGAQSGAPTSIALGQLMARRGRIWGTTLRARDAEDKARIVAAVRADVWPAVADGSVRPVVDRVFPL</sequence>
<dbReference type="GO" id="GO:0016651">
    <property type="term" value="F:oxidoreductase activity, acting on NAD(P)H"/>
    <property type="evidence" value="ECO:0007669"/>
    <property type="project" value="TreeGrafter"/>
</dbReference>
<dbReference type="InterPro" id="IPR013149">
    <property type="entry name" value="ADH-like_C"/>
</dbReference>
<evidence type="ECO:0000256" key="2">
    <source>
        <dbReference type="ARBA" id="ARBA00023002"/>
    </source>
</evidence>
<feature type="non-terminal residue" evidence="4">
    <location>
        <position position="1"/>
    </location>
</feature>
<dbReference type="SUPFAM" id="SSF50129">
    <property type="entry name" value="GroES-like"/>
    <property type="match status" value="1"/>
</dbReference>
<evidence type="ECO:0000313" key="5">
    <source>
        <dbReference type="Proteomes" id="UP000265361"/>
    </source>
</evidence>
<keyword evidence="2" id="KW-0560">Oxidoreductase</keyword>
<feature type="domain" description="Enoyl reductase (ER)" evidence="3">
    <location>
        <begin position="1"/>
        <end position="218"/>
    </location>
</feature>
<dbReference type="Gene3D" id="3.40.50.720">
    <property type="entry name" value="NAD(P)-binding Rossmann-like Domain"/>
    <property type="match status" value="1"/>
</dbReference>
<dbReference type="PANTHER" id="PTHR48106:SF8">
    <property type="entry name" value="OS02G0805600 PROTEIN"/>
    <property type="match status" value="1"/>
</dbReference>
<dbReference type="EMBL" id="QWED01000892">
    <property type="protein sequence ID" value="RII98548.1"/>
    <property type="molecule type" value="Genomic_DNA"/>
</dbReference>
<keyword evidence="1" id="KW-0521">NADP</keyword>
<evidence type="ECO:0000259" key="3">
    <source>
        <dbReference type="SMART" id="SM00829"/>
    </source>
</evidence>
<dbReference type="AlphaFoldDB" id="A0A399NXR7"/>
<protein>
    <submittedName>
        <fullName evidence="4">NAD(P)H-quinone oxidoreductase</fullName>
    </submittedName>
</protein>
<dbReference type="Gene3D" id="3.90.180.10">
    <property type="entry name" value="Medium-chain alcohol dehydrogenases, catalytic domain"/>
    <property type="match status" value="1"/>
</dbReference>
<organism evidence="4 5">
    <name type="scientific">Clavibacter nebraskensis</name>
    <dbReference type="NCBI Taxonomy" id="31963"/>
    <lineage>
        <taxon>Bacteria</taxon>
        <taxon>Bacillati</taxon>
        <taxon>Actinomycetota</taxon>
        <taxon>Actinomycetes</taxon>
        <taxon>Micrococcales</taxon>
        <taxon>Microbacteriaceae</taxon>
        <taxon>Clavibacter</taxon>
    </lineage>
</organism>
<dbReference type="InterPro" id="IPR020843">
    <property type="entry name" value="ER"/>
</dbReference>
<comment type="caution">
    <text evidence="4">The sequence shown here is derived from an EMBL/GenBank/DDBJ whole genome shotgun (WGS) entry which is preliminary data.</text>
</comment>
<proteinExistence type="predicted"/>
<dbReference type="GO" id="GO:0070402">
    <property type="term" value="F:NADPH binding"/>
    <property type="evidence" value="ECO:0007669"/>
    <property type="project" value="TreeGrafter"/>
</dbReference>
<dbReference type="InterPro" id="IPR011032">
    <property type="entry name" value="GroES-like_sf"/>
</dbReference>
<gene>
    <name evidence="4" type="ORF">DZF97_16475</name>
</gene>
<dbReference type="SMART" id="SM00829">
    <property type="entry name" value="PKS_ER"/>
    <property type="match status" value="1"/>
</dbReference>
<dbReference type="NCBIfam" id="TIGR02824">
    <property type="entry name" value="quinone_pig3"/>
    <property type="match status" value="1"/>
</dbReference>
<evidence type="ECO:0000313" key="4">
    <source>
        <dbReference type="EMBL" id="RII98548.1"/>
    </source>
</evidence>
<dbReference type="SUPFAM" id="SSF51735">
    <property type="entry name" value="NAD(P)-binding Rossmann-fold domains"/>
    <property type="match status" value="1"/>
</dbReference>
<feature type="non-terminal residue" evidence="4">
    <location>
        <position position="224"/>
    </location>
</feature>
<dbReference type="Proteomes" id="UP000265361">
    <property type="component" value="Unassembled WGS sequence"/>
</dbReference>
<reference evidence="4 5" key="1">
    <citation type="submission" date="2018-08" db="EMBL/GenBank/DDBJ databases">
        <title>Genome Sequence of Clavibacter michiganensis Subspecies type strains, and the Atypical Peach-Colored Strains Isolated from Tomato.</title>
        <authorList>
            <person name="Osdaghi E."/>
            <person name="Portier P."/>
            <person name="Briand M."/>
            <person name="Jacques M.-A."/>
        </authorList>
    </citation>
    <scope>NUCLEOTIDE SEQUENCE [LARGE SCALE GENOMIC DNA]</scope>
    <source>
        <strain evidence="4 5">CFBP 7577</strain>
    </source>
</reference>
<dbReference type="CDD" id="cd05276">
    <property type="entry name" value="p53_inducible_oxidoreductase"/>
    <property type="match status" value="1"/>
</dbReference>
<name>A0A399NXR7_9MICO</name>
<dbReference type="PANTHER" id="PTHR48106">
    <property type="entry name" value="QUINONE OXIDOREDUCTASE PIG3-RELATED"/>
    <property type="match status" value="1"/>
</dbReference>
<accession>A0A399NXR7</accession>
<evidence type="ECO:0000256" key="1">
    <source>
        <dbReference type="ARBA" id="ARBA00022857"/>
    </source>
</evidence>
<dbReference type="InterPro" id="IPR014189">
    <property type="entry name" value="Quinone_OxRdtase_PIG3"/>
</dbReference>